<reference evidence="1" key="1">
    <citation type="submission" date="2021-05" db="EMBL/GenBank/DDBJ databases">
        <authorList>
            <person name="Scholz U."/>
            <person name="Mascher M."/>
            <person name="Fiebig A."/>
        </authorList>
    </citation>
    <scope>NUCLEOTIDE SEQUENCE [LARGE SCALE GENOMIC DNA]</scope>
</reference>
<protein>
    <submittedName>
        <fullName evidence="1">Uncharacterized protein</fullName>
    </submittedName>
</protein>
<accession>A0ACD5X5K7</accession>
<sequence>MLLYTVRFLCSVIAAFNRLLRALRKAMAAVLCSPPVSVPTASSPLSMRRTTTKVHPIVSVAVGGGDDQRACKDHQLFAPAVDAFARCNGSAAVVVEQVESTKKAARRRPSMLVIPVVPEAGEAPAGWGGVVVADKEAEVEVEGEGFRLASRRGARHPMEDAYCAINHKICAESHLAFYGVYDGHGGRAAVDFVSERLGKNVVAAVLATTTTMEAQESATGSSSSVDATAAAIRSAYLATDIEFLGQGVRGGSCAATALVKDGDLYVANLGDCRAVVSRDGTATALTSDHTAARGDERARIESSGGYVSCGNNGVWRVQDCLAVSRAFGDAGLKRWVISEPEITRLPLTAGCEFLVLASDGLWNKVSNQEAVDAVSRSSAGRGNSCKDLVDMARSRGSRDDITVMVVDLKRFT</sequence>
<evidence type="ECO:0000313" key="1">
    <source>
        <dbReference type="EnsemblPlants" id="AVESA.00010b.r2.4DG0737990.1.CDS"/>
    </source>
</evidence>
<proteinExistence type="predicted"/>
<evidence type="ECO:0000313" key="2">
    <source>
        <dbReference type="Proteomes" id="UP001732700"/>
    </source>
</evidence>
<organism evidence="1 2">
    <name type="scientific">Avena sativa</name>
    <name type="common">Oat</name>
    <dbReference type="NCBI Taxonomy" id="4498"/>
    <lineage>
        <taxon>Eukaryota</taxon>
        <taxon>Viridiplantae</taxon>
        <taxon>Streptophyta</taxon>
        <taxon>Embryophyta</taxon>
        <taxon>Tracheophyta</taxon>
        <taxon>Spermatophyta</taxon>
        <taxon>Magnoliopsida</taxon>
        <taxon>Liliopsida</taxon>
        <taxon>Poales</taxon>
        <taxon>Poaceae</taxon>
        <taxon>BOP clade</taxon>
        <taxon>Pooideae</taxon>
        <taxon>Poodae</taxon>
        <taxon>Poeae</taxon>
        <taxon>Poeae Chloroplast Group 1 (Aveneae type)</taxon>
        <taxon>Aveninae</taxon>
        <taxon>Avena</taxon>
    </lineage>
</organism>
<dbReference type="Proteomes" id="UP001732700">
    <property type="component" value="Chromosome 4D"/>
</dbReference>
<dbReference type="EnsemblPlants" id="AVESA.00010b.r2.4DG0737990.1">
    <property type="protein sequence ID" value="AVESA.00010b.r2.4DG0737990.1.CDS"/>
    <property type="gene ID" value="AVESA.00010b.r2.4DG0737990"/>
</dbReference>
<keyword evidence="2" id="KW-1185">Reference proteome</keyword>
<reference evidence="1" key="2">
    <citation type="submission" date="2025-09" db="UniProtKB">
        <authorList>
            <consortium name="EnsemblPlants"/>
        </authorList>
    </citation>
    <scope>IDENTIFICATION</scope>
</reference>
<name>A0ACD5X5K7_AVESA</name>